<keyword evidence="4 8" id="KW-0472">Membrane</keyword>
<keyword evidence="2 8" id="KW-0812">Transmembrane</keyword>
<proteinExistence type="inferred from homology"/>
<dbReference type="InterPro" id="IPR004089">
    <property type="entry name" value="MCPsignal_dom"/>
</dbReference>
<dbReference type="SUPFAM" id="SSF58104">
    <property type="entry name" value="Methyl-accepting chemotaxis protein (MCP) signaling domain"/>
    <property type="match status" value="1"/>
</dbReference>
<comment type="similarity">
    <text evidence="6">Belongs to the methyl-accepting chemotaxis (MCP) protein family.</text>
</comment>
<evidence type="ECO:0000256" key="5">
    <source>
        <dbReference type="ARBA" id="ARBA00023224"/>
    </source>
</evidence>
<feature type="non-terminal residue" evidence="11">
    <location>
        <position position="1"/>
    </location>
</feature>
<dbReference type="SMART" id="SM00283">
    <property type="entry name" value="MA"/>
    <property type="match status" value="1"/>
</dbReference>
<keyword evidence="5 7" id="KW-0807">Transducer</keyword>
<evidence type="ECO:0000256" key="3">
    <source>
        <dbReference type="ARBA" id="ARBA00022989"/>
    </source>
</evidence>
<evidence type="ECO:0000259" key="9">
    <source>
        <dbReference type="PROSITE" id="PS50111"/>
    </source>
</evidence>
<name>A0ABS3AUR4_9BACT</name>
<feature type="domain" description="Methyl-accepting transducer" evidence="9">
    <location>
        <begin position="109"/>
        <end position="366"/>
    </location>
</feature>
<comment type="subcellular location">
    <subcellularLocation>
        <location evidence="1">Membrane</location>
        <topology evidence="1">Multi-pass membrane protein</topology>
    </subcellularLocation>
</comment>
<keyword evidence="12" id="KW-1185">Reference proteome</keyword>
<dbReference type="PROSITE" id="PS50885">
    <property type="entry name" value="HAMP"/>
    <property type="match status" value="1"/>
</dbReference>
<dbReference type="Gene3D" id="2.40.10.220">
    <property type="entry name" value="predicted glycosyltransferase like domains"/>
    <property type="match status" value="1"/>
</dbReference>
<dbReference type="InterPro" id="IPR003660">
    <property type="entry name" value="HAMP_dom"/>
</dbReference>
<sequence>SVSTLGSMNKAVGMLADQAASKVALLQIAVILLWIFAVFASLLIGSVIRASITRPLEQVLATTKKITDGDLRGSSATVVVPNNELGVLQTNASAMRIALSEVINSVQQNSKQMAVSSGQIASISTEISEARGQEQESADQVLQAIESLQQIAATVSTHIEEARLNVESTEQQAQQGVLVVSQNIEELVGAVKSVNSTAEQMAALKQATMQIHKIIESIENIADQTNLLALNATIEAARAGEAGKGFAVVASEIKELSRQTADSTTEITSLIDSLTQRVDNSVDSMQKVVKKVHHAQEQSEQTVQAFETMKEGVNSATESTGHIAEYNGEQTKQLTQLHDKLYELFAVLKHSAGKTQETSLVANDLHLVTEQLNELLEGFVTDPEASVERLQTDRRQAPRIENRIKVTVDVEQGGSKIIGVTQDVSMGGMKLKMSEQLDRNGSLSFVIHLPMDEMAGSAARLDFTGLIVHEERRDGYYFYGVQFSPLNKVQKRSLRTVFDFFGKQHSYS</sequence>
<feature type="transmembrane region" description="Helical" evidence="8">
    <location>
        <begin position="24"/>
        <end position="48"/>
    </location>
</feature>
<dbReference type="Pfam" id="PF07238">
    <property type="entry name" value="PilZ"/>
    <property type="match status" value="1"/>
</dbReference>
<evidence type="ECO:0000256" key="1">
    <source>
        <dbReference type="ARBA" id="ARBA00004141"/>
    </source>
</evidence>
<evidence type="ECO:0000256" key="4">
    <source>
        <dbReference type="ARBA" id="ARBA00023136"/>
    </source>
</evidence>
<comment type="caution">
    <text evidence="11">The sequence shown here is derived from an EMBL/GenBank/DDBJ whole genome shotgun (WGS) entry which is preliminary data.</text>
</comment>
<dbReference type="EMBL" id="JAFITO010000061">
    <property type="protein sequence ID" value="MBN4068834.1"/>
    <property type="molecule type" value="Genomic_DNA"/>
</dbReference>
<evidence type="ECO:0000313" key="12">
    <source>
        <dbReference type="Proteomes" id="UP000717534"/>
    </source>
</evidence>
<evidence type="ECO:0000259" key="10">
    <source>
        <dbReference type="PROSITE" id="PS50885"/>
    </source>
</evidence>
<evidence type="ECO:0000256" key="2">
    <source>
        <dbReference type="ARBA" id="ARBA00022692"/>
    </source>
</evidence>
<evidence type="ECO:0000313" key="11">
    <source>
        <dbReference type="EMBL" id="MBN4068834.1"/>
    </source>
</evidence>
<dbReference type="Proteomes" id="UP000717534">
    <property type="component" value="Unassembled WGS sequence"/>
</dbReference>
<dbReference type="Pfam" id="PF00015">
    <property type="entry name" value="MCPsignal"/>
    <property type="match status" value="1"/>
</dbReference>
<dbReference type="PROSITE" id="PS50111">
    <property type="entry name" value="CHEMOTAXIS_TRANSDUC_2"/>
    <property type="match status" value="1"/>
</dbReference>
<evidence type="ECO:0000256" key="7">
    <source>
        <dbReference type="PROSITE-ProRule" id="PRU00284"/>
    </source>
</evidence>
<dbReference type="PANTHER" id="PTHR32089">
    <property type="entry name" value="METHYL-ACCEPTING CHEMOTAXIS PROTEIN MCPB"/>
    <property type="match status" value="1"/>
</dbReference>
<dbReference type="InterPro" id="IPR009875">
    <property type="entry name" value="PilZ_domain"/>
</dbReference>
<feature type="domain" description="HAMP" evidence="10">
    <location>
        <begin position="50"/>
        <end position="104"/>
    </location>
</feature>
<accession>A0ABS3AUR4</accession>
<reference evidence="11 12" key="1">
    <citation type="submission" date="2021-02" db="EMBL/GenBank/DDBJ databases">
        <title>Activity-based single-cell genomes from oceanic crustal fluid captures similar information to metagenomic and metatranscriptomic surveys with orders of magnitude less sampling.</title>
        <authorList>
            <person name="D'Angelo T.S."/>
            <person name="Orcutt B.N."/>
        </authorList>
    </citation>
    <scope>NUCLEOTIDE SEQUENCE [LARGE SCALE GENOMIC DNA]</scope>
    <source>
        <strain evidence="11">AH-315-G02</strain>
    </source>
</reference>
<protein>
    <submittedName>
        <fullName evidence="11">Methyl-accepting chemotaxis protein</fullName>
    </submittedName>
</protein>
<evidence type="ECO:0000256" key="8">
    <source>
        <dbReference type="SAM" id="Phobius"/>
    </source>
</evidence>
<evidence type="ECO:0000256" key="6">
    <source>
        <dbReference type="ARBA" id="ARBA00029447"/>
    </source>
</evidence>
<dbReference type="Gene3D" id="1.10.287.950">
    <property type="entry name" value="Methyl-accepting chemotaxis protein"/>
    <property type="match status" value="1"/>
</dbReference>
<keyword evidence="3 8" id="KW-1133">Transmembrane helix</keyword>
<dbReference type="PANTHER" id="PTHR32089:SF119">
    <property type="entry name" value="METHYL-ACCEPTING CHEMOTAXIS PROTEIN CTPL"/>
    <property type="match status" value="1"/>
</dbReference>
<gene>
    <name evidence="11" type="ORF">JYU06_04880</name>
</gene>
<organism evidence="11 12">
    <name type="scientific">Desulfotalea psychrophila</name>
    <dbReference type="NCBI Taxonomy" id="84980"/>
    <lineage>
        <taxon>Bacteria</taxon>
        <taxon>Pseudomonadati</taxon>
        <taxon>Thermodesulfobacteriota</taxon>
        <taxon>Desulfobulbia</taxon>
        <taxon>Desulfobulbales</taxon>
        <taxon>Desulfocapsaceae</taxon>
        <taxon>Desulfotalea</taxon>
    </lineage>
</organism>
<dbReference type="SUPFAM" id="SSF141371">
    <property type="entry name" value="PilZ domain-like"/>
    <property type="match status" value="1"/>
</dbReference>